<evidence type="ECO:0000256" key="5">
    <source>
        <dbReference type="ARBA" id="ARBA00022692"/>
    </source>
</evidence>
<keyword evidence="5 15" id="KW-0812">Transmembrane</keyword>
<keyword evidence="11 15" id="KW-0472">Membrane</keyword>
<keyword evidence="18" id="KW-1185">Reference proteome</keyword>
<comment type="similarity">
    <text evidence="2">Belongs to the cytochrome c oxidase subunit 2 family.</text>
</comment>
<dbReference type="Gene3D" id="1.10.287.90">
    <property type="match status" value="1"/>
</dbReference>
<feature type="transmembrane region" description="Helical" evidence="15">
    <location>
        <begin position="21"/>
        <end position="42"/>
    </location>
</feature>
<dbReference type="Gene3D" id="2.60.40.420">
    <property type="entry name" value="Cupredoxins - blue copper proteins"/>
    <property type="match status" value="1"/>
</dbReference>
<feature type="transmembrane region" description="Helical" evidence="15">
    <location>
        <begin position="62"/>
        <end position="89"/>
    </location>
</feature>
<evidence type="ECO:0000256" key="7">
    <source>
        <dbReference type="ARBA" id="ARBA00022967"/>
    </source>
</evidence>
<evidence type="ECO:0000256" key="6">
    <source>
        <dbReference type="ARBA" id="ARBA00022723"/>
    </source>
</evidence>
<keyword evidence="10" id="KW-0186">Copper</keyword>
<dbReference type="KEGG" id="afo:Afer_1708"/>
<keyword evidence="6" id="KW-0479">Metal-binding</keyword>
<dbReference type="PROSITE" id="PS50857">
    <property type="entry name" value="COX2_CUA"/>
    <property type="match status" value="1"/>
</dbReference>
<feature type="transmembrane region" description="Helical" evidence="15">
    <location>
        <begin position="110"/>
        <end position="128"/>
    </location>
</feature>
<reference evidence="17 18" key="1">
    <citation type="journal article" date="2009" name="Stand. Genomic Sci.">
        <title>Complete genome sequence of Acidimicrobium ferrooxidans type strain (ICP).</title>
        <authorList>
            <person name="Clum A."/>
            <person name="Nolan M."/>
            <person name="Lang E."/>
            <person name="Glavina Del Rio T."/>
            <person name="Tice H."/>
            <person name="Copeland A."/>
            <person name="Cheng J.F."/>
            <person name="Lucas S."/>
            <person name="Chen F."/>
            <person name="Bruce D."/>
            <person name="Goodwin L."/>
            <person name="Pitluck S."/>
            <person name="Ivanova N."/>
            <person name="Mavrommatis K."/>
            <person name="Mikhailova N."/>
            <person name="Pati A."/>
            <person name="Chen A."/>
            <person name="Palaniappan K."/>
            <person name="Goker M."/>
            <person name="Spring S."/>
            <person name="Land M."/>
            <person name="Hauser L."/>
            <person name="Chang Y.J."/>
            <person name="Jeffries C.C."/>
            <person name="Chain P."/>
            <person name="Bristow J."/>
            <person name="Eisen J.A."/>
            <person name="Markowitz V."/>
            <person name="Hugenholtz P."/>
            <person name="Kyrpides N.C."/>
            <person name="Klenk H.P."/>
            <person name="Lapidus A."/>
        </authorList>
    </citation>
    <scope>NUCLEOTIDE SEQUENCE [LARGE SCALE GENOMIC DNA]</scope>
    <source>
        <strain evidence="18">DSM 10331 / JCM 15462 / NBRC 103882 / ICP</strain>
    </source>
</reference>
<feature type="domain" description="Cytochrome oxidase subunit II copper A binding" evidence="16">
    <location>
        <begin position="164"/>
        <end position="277"/>
    </location>
</feature>
<dbReference type="eggNOG" id="COG1622">
    <property type="taxonomic scope" value="Bacteria"/>
</dbReference>
<dbReference type="PROSITE" id="PS00078">
    <property type="entry name" value="COX2"/>
    <property type="match status" value="1"/>
</dbReference>
<dbReference type="GO" id="GO:0016020">
    <property type="term" value="C:membrane"/>
    <property type="evidence" value="ECO:0007669"/>
    <property type="project" value="UniProtKB-SubCell"/>
</dbReference>
<dbReference type="Pfam" id="PF00116">
    <property type="entry name" value="COX2"/>
    <property type="match status" value="1"/>
</dbReference>
<dbReference type="AlphaFoldDB" id="C7M0W6"/>
<dbReference type="InterPro" id="IPR045187">
    <property type="entry name" value="CcO_II"/>
</dbReference>
<comment type="function">
    <text evidence="12">Subunits I and II form the functional core of the enzyme complex. Electrons originating in cytochrome c are transferred via heme a and Cu(A) to the binuclear center formed by heme a3 and Cu(B).</text>
</comment>
<keyword evidence="8" id="KW-0249">Electron transport</keyword>
<dbReference type="GO" id="GO:0042773">
    <property type="term" value="P:ATP synthesis coupled electron transport"/>
    <property type="evidence" value="ECO:0007669"/>
    <property type="project" value="TreeGrafter"/>
</dbReference>
<dbReference type="SUPFAM" id="SSF81464">
    <property type="entry name" value="Cytochrome c oxidase subunit II-like, transmembrane region"/>
    <property type="match status" value="1"/>
</dbReference>
<evidence type="ECO:0000256" key="15">
    <source>
        <dbReference type="SAM" id="Phobius"/>
    </source>
</evidence>
<keyword evidence="4" id="KW-0813">Transport</keyword>
<evidence type="ECO:0000256" key="4">
    <source>
        <dbReference type="ARBA" id="ARBA00022448"/>
    </source>
</evidence>
<dbReference type="PANTHER" id="PTHR22888">
    <property type="entry name" value="CYTOCHROME C OXIDASE, SUBUNIT II"/>
    <property type="match status" value="1"/>
</dbReference>
<evidence type="ECO:0000256" key="3">
    <source>
        <dbReference type="ARBA" id="ARBA00012949"/>
    </source>
</evidence>
<evidence type="ECO:0000256" key="8">
    <source>
        <dbReference type="ARBA" id="ARBA00022982"/>
    </source>
</evidence>
<protein>
    <recommendedName>
        <fullName evidence="3">cytochrome-c oxidase</fullName>
        <ecNumber evidence="3">7.1.1.9</ecNumber>
    </recommendedName>
    <alternativeName>
        <fullName evidence="13">Cytochrome aa3 subunit 2</fullName>
    </alternativeName>
</protein>
<dbReference type="InterPro" id="IPR008972">
    <property type="entry name" value="Cupredoxin"/>
</dbReference>
<dbReference type="PANTHER" id="PTHR22888:SF9">
    <property type="entry name" value="CYTOCHROME C OXIDASE SUBUNIT 2"/>
    <property type="match status" value="1"/>
</dbReference>
<dbReference type="HOGENOM" id="CLU_036876_2_1_11"/>
<evidence type="ECO:0000259" key="16">
    <source>
        <dbReference type="PROSITE" id="PS50857"/>
    </source>
</evidence>
<comment type="catalytic activity">
    <reaction evidence="14">
        <text>4 Fe(II)-[cytochrome c] + O2 + 8 H(+)(in) = 4 Fe(III)-[cytochrome c] + 2 H2O + 4 H(+)(out)</text>
        <dbReference type="Rhea" id="RHEA:11436"/>
        <dbReference type="Rhea" id="RHEA-COMP:10350"/>
        <dbReference type="Rhea" id="RHEA-COMP:14399"/>
        <dbReference type="ChEBI" id="CHEBI:15377"/>
        <dbReference type="ChEBI" id="CHEBI:15378"/>
        <dbReference type="ChEBI" id="CHEBI:15379"/>
        <dbReference type="ChEBI" id="CHEBI:29033"/>
        <dbReference type="ChEBI" id="CHEBI:29034"/>
        <dbReference type="EC" id="7.1.1.9"/>
    </reaction>
</comment>
<dbReference type="InterPro" id="IPR002429">
    <property type="entry name" value="CcO_II-like_C"/>
</dbReference>
<dbReference type="InterPro" id="IPR036257">
    <property type="entry name" value="Cyt_c_oxidase_su2_TM_sf"/>
</dbReference>
<evidence type="ECO:0000256" key="1">
    <source>
        <dbReference type="ARBA" id="ARBA00004141"/>
    </source>
</evidence>
<dbReference type="Proteomes" id="UP000000771">
    <property type="component" value="Chromosome"/>
</dbReference>
<evidence type="ECO:0000313" key="17">
    <source>
        <dbReference type="EMBL" id="ACU54624.1"/>
    </source>
</evidence>
<accession>C7M0W6</accession>
<sequence>MMALTQQEREERKAFARSKGWQIFAVWFVLTAIVDYLTWFVWGPHMPPGTMTTSAAAQQFDFKILMVLVVPVLFMVWVYGGFALVNFRARKGEEDQDGIVLFGNRKIQGIWYVASTVLVLGLAVFGTYELIANHDMGSGSGPSPIWNYSWAKATPQGAWTPGGSTPLVVQVIAQQWRFTYRYPQFGGMETTELYLPTNARVVFDVTSLDVIHDFWAYQLGVKADANPGVNNVATTETTSQTGKITVRCDELCGIWHGAMYNYGEVLPASSFETWATNMQAANAGVTKLLPPFALTYTPSYSGAGGGYYPSYDPNGHSVAY</sequence>
<evidence type="ECO:0000313" key="18">
    <source>
        <dbReference type="Proteomes" id="UP000000771"/>
    </source>
</evidence>
<dbReference type="GO" id="GO:0004129">
    <property type="term" value="F:cytochrome-c oxidase activity"/>
    <property type="evidence" value="ECO:0007669"/>
    <property type="project" value="UniProtKB-EC"/>
</dbReference>
<name>C7M0W6_ACIFD</name>
<evidence type="ECO:0000256" key="13">
    <source>
        <dbReference type="ARBA" id="ARBA00031399"/>
    </source>
</evidence>
<organism evidence="17 18">
    <name type="scientific">Acidimicrobium ferrooxidans (strain DSM 10331 / JCM 15462 / NBRC 103882 / ICP)</name>
    <dbReference type="NCBI Taxonomy" id="525909"/>
    <lineage>
        <taxon>Bacteria</taxon>
        <taxon>Bacillati</taxon>
        <taxon>Actinomycetota</taxon>
        <taxon>Acidimicrobiia</taxon>
        <taxon>Acidimicrobiales</taxon>
        <taxon>Acidimicrobiaceae</taxon>
        <taxon>Acidimicrobium</taxon>
    </lineage>
</organism>
<keyword evidence="9 15" id="KW-1133">Transmembrane helix</keyword>
<dbReference type="SUPFAM" id="SSF49503">
    <property type="entry name" value="Cupredoxins"/>
    <property type="match status" value="1"/>
</dbReference>
<comment type="subcellular location">
    <subcellularLocation>
        <location evidence="1">Membrane</location>
        <topology evidence="1">Multi-pass membrane protein</topology>
    </subcellularLocation>
</comment>
<gene>
    <name evidence="17" type="ordered locus">Afer_1708</name>
</gene>
<evidence type="ECO:0000256" key="14">
    <source>
        <dbReference type="ARBA" id="ARBA00047816"/>
    </source>
</evidence>
<dbReference type="InterPro" id="IPR001505">
    <property type="entry name" value="Copper_CuA"/>
</dbReference>
<dbReference type="STRING" id="525909.Afer_1708"/>
<evidence type="ECO:0000256" key="11">
    <source>
        <dbReference type="ARBA" id="ARBA00023136"/>
    </source>
</evidence>
<evidence type="ECO:0000256" key="2">
    <source>
        <dbReference type="ARBA" id="ARBA00007866"/>
    </source>
</evidence>
<evidence type="ECO:0000256" key="12">
    <source>
        <dbReference type="ARBA" id="ARBA00024688"/>
    </source>
</evidence>
<evidence type="ECO:0000256" key="9">
    <source>
        <dbReference type="ARBA" id="ARBA00022989"/>
    </source>
</evidence>
<keyword evidence="7" id="KW-1278">Translocase</keyword>
<proteinExistence type="inferred from homology"/>
<dbReference type="EMBL" id="CP001631">
    <property type="protein sequence ID" value="ACU54624.1"/>
    <property type="molecule type" value="Genomic_DNA"/>
</dbReference>
<evidence type="ECO:0000256" key="10">
    <source>
        <dbReference type="ARBA" id="ARBA00023008"/>
    </source>
</evidence>
<dbReference type="EC" id="7.1.1.9" evidence="3"/>
<dbReference type="GO" id="GO:0005507">
    <property type="term" value="F:copper ion binding"/>
    <property type="evidence" value="ECO:0007669"/>
    <property type="project" value="InterPro"/>
</dbReference>